<dbReference type="Proteomes" id="UP000016491">
    <property type="component" value="Unassembled WGS sequence"/>
</dbReference>
<protein>
    <submittedName>
        <fullName evidence="1">Uncharacterized protein</fullName>
    </submittedName>
</protein>
<organism evidence="1 2">
    <name type="scientific">[Clostridium] symbiosum ATCC 14940</name>
    <dbReference type="NCBI Taxonomy" id="411472"/>
    <lineage>
        <taxon>Bacteria</taxon>
        <taxon>Bacillati</taxon>
        <taxon>Bacillota</taxon>
        <taxon>Clostridia</taxon>
        <taxon>Lachnospirales</taxon>
        <taxon>Lachnospiraceae</taxon>
        <taxon>Otoolea</taxon>
    </lineage>
</organism>
<dbReference type="EMBL" id="AWSU01000138">
    <property type="protein sequence ID" value="ERI77943.1"/>
    <property type="molecule type" value="Genomic_DNA"/>
</dbReference>
<dbReference type="RefSeq" id="WP_021642613.1">
    <property type="nucleotide sequence ID" value="NZ_KE992947.1"/>
</dbReference>
<evidence type="ECO:0000313" key="1">
    <source>
        <dbReference type="EMBL" id="ERI77943.1"/>
    </source>
</evidence>
<gene>
    <name evidence="1" type="ORF">CLOSYM_01787</name>
</gene>
<comment type="caution">
    <text evidence="1">The sequence shown here is derived from an EMBL/GenBank/DDBJ whole genome shotgun (WGS) entry which is preliminary data.</text>
</comment>
<accession>A0ABC9TZB0</accession>
<reference evidence="1 2" key="1">
    <citation type="submission" date="2013-07" db="EMBL/GenBank/DDBJ databases">
        <authorList>
            <person name="Weinstock G."/>
            <person name="Sodergren E."/>
            <person name="Wylie T."/>
            <person name="Fulton L."/>
            <person name="Fulton R."/>
            <person name="Fronick C."/>
            <person name="O'Laughlin M."/>
            <person name="Godfrey J."/>
            <person name="Miner T."/>
            <person name="Herter B."/>
            <person name="Appelbaum E."/>
            <person name="Cordes M."/>
            <person name="Lek S."/>
            <person name="Wollam A."/>
            <person name="Pepin K.H."/>
            <person name="Palsikar V.B."/>
            <person name="Mitreva M."/>
            <person name="Wilson R.K."/>
        </authorList>
    </citation>
    <scope>NUCLEOTIDE SEQUENCE [LARGE SCALE GENOMIC DNA]</scope>
    <source>
        <strain evidence="1 2">ATCC 14940</strain>
    </source>
</reference>
<sequence>MKSAKTPYIQGVMLAFLRSFLALPFLAMAMKGRGVSFCIGGK</sequence>
<evidence type="ECO:0000313" key="2">
    <source>
        <dbReference type="Proteomes" id="UP000016491"/>
    </source>
</evidence>
<dbReference type="AlphaFoldDB" id="A0ABC9TZB0"/>
<proteinExistence type="predicted"/>
<name>A0ABC9TZB0_CLOSY</name>